<dbReference type="Proteomes" id="UP000190367">
    <property type="component" value="Unassembled WGS sequence"/>
</dbReference>
<evidence type="ECO:0000259" key="1">
    <source>
        <dbReference type="PROSITE" id="PS51819"/>
    </source>
</evidence>
<keyword evidence="3" id="KW-1185">Reference proteome</keyword>
<proteinExistence type="predicted"/>
<dbReference type="InterPro" id="IPR053863">
    <property type="entry name" value="Glyoxy/Ble-like_N"/>
</dbReference>
<dbReference type="InterPro" id="IPR037523">
    <property type="entry name" value="VOC_core"/>
</dbReference>
<organism evidence="2 3">
    <name type="scientific">Chitinophaga eiseniae</name>
    <dbReference type="NCBI Taxonomy" id="634771"/>
    <lineage>
        <taxon>Bacteria</taxon>
        <taxon>Pseudomonadati</taxon>
        <taxon>Bacteroidota</taxon>
        <taxon>Chitinophagia</taxon>
        <taxon>Chitinophagales</taxon>
        <taxon>Chitinophagaceae</taxon>
        <taxon>Chitinophaga</taxon>
    </lineage>
</organism>
<dbReference type="PANTHER" id="PTHR36503:SF2">
    <property type="entry name" value="BLR2408 PROTEIN"/>
    <property type="match status" value="1"/>
</dbReference>
<name>A0A1T4TSW0_9BACT</name>
<gene>
    <name evidence="2" type="ORF">SAMN04488128_106217</name>
</gene>
<accession>A0A1T4TSW0</accession>
<dbReference type="OrthoDB" id="9798430at2"/>
<evidence type="ECO:0000313" key="3">
    <source>
        <dbReference type="Proteomes" id="UP000190367"/>
    </source>
</evidence>
<dbReference type="RefSeq" id="WP_078672578.1">
    <property type="nucleotide sequence ID" value="NZ_FUWZ01000006.1"/>
</dbReference>
<dbReference type="AlphaFoldDB" id="A0A1T4TSW0"/>
<feature type="domain" description="VOC" evidence="1">
    <location>
        <begin position="3"/>
        <end position="127"/>
    </location>
</feature>
<dbReference type="EMBL" id="FUWZ01000006">
    <property type="protein sequence ID" value="SKA43565.1"/>
    <property type="molecule type" value="Genomic_DNA"/>
</dbReference>
<dbReference type="Pfam" id="PF22677">
    <property type="entry name" value="Ble-like_N"/>
    <property type="match status" value="1"/>
</dbReference>
<dbReference type="SUPFAM" id="SSF54593">
    <property type="entry name" value="Glyoxalase/Bleomycin resistance protein/Dihydroxybiphenyl dioxygenase"/>
    <property type="match status" value="1"/>
</dbReference>
<protein>
    <recommendedName>
        <fullName evidence="1">VOC domain-containing protein</fullName>
    </recommendedName>
</protein>
<sequence length="133" mass="14837">MATAIFVNLPVKDLQKSIQFFTQLGYTFNARFTDDKAGCMVISDTIYVMLLTEPFFKTFTNNGIADTSKHTECINCLSASSREEVDSIVAKAVAAGATTPKPPQDHGIMYGHSFLDLDGHHWEYMFMEPDSQN</sequence>
<dbReference type="Gene3D" id="3.10.180.10">
    <property type="entry name" value="2,3-Dihydroxybiphenyl 1,2-Dioxygenase, domain 1"/>
    <property type="match status" value="1"/>
</dbReference>
<dbReference type="STRING" id="634771.SAMN04488128_106217"/>
<reference evidence="3" key="1">
    <citation type="submission" date="2017-02" db="EMBL/GenBank/DDBJ databases">
        <authorList>
            <person name="Varghese N."/>
            <person name="Submissions S."/>
        </authorList>
    </citation>
    <scope>NUCLEOTIDE SEQUENCE [LARGE SCALE GENOMIC DNA]</scope>
    <source>
        <strain evidence="3">DSM 22224</strain>
    </source>
</reference>
<dbReference type="InterPro" id="IPR029068">
    <property type="entry name" value="Glyas_Bleomycin-R_OHBP_Dase"/>
</dbReference>
<dbReference type="PROSITE" id="PS51819">
    <property type="entry name" value="VOC"/>
    <property type="match status" value="1"/>
</dbReference>
<dbReference type="PANTHER" id="PTHR36503">
    <property type="entry name" value="BLR2520 PROTEIN"/>
    <property type="match status" value="1"/>
</dbReference>
<evidence type="ECO:0000313" key="2">
    <source>
        <dbReference type="EMBL" id="SKA43565.1"/>
    </source>
</evidence>